<dbReference type="AlphaFoldDB" id="A0AAV4IG36"/>
<accession>A0AAV4IG36</accession>
<name>A0AAV4IG36_9GAST</name>
<gene>
    <name evidence="1" type="ORF">ElyMa_006607000</name>
</gene>
<reference evidence="1 2" key="1">
    <citation type="journal article" date="2021" name="Elife">
        <title>Chloroplast acquisition without the gene transfer in kleptoplastic sea slugs, Plakobranchus ocellatus.</title>
        <authorList>
            <person name="Maeda T."/>
            <person name="Takahashi S."/>
            <person name="Yoshida T."/>
            <person name="Shimamura S."/>
            <person name="Takaki Y."/>
            <person name="Nagai Y."/>
            <person name="Toyoda A."/>
            <person name="Suzuki Y."/>
            <person name="Arimoto A."/>
            <person name="Ishii H."/>
            <person name="Satoh N."/>
            <person name="Nishiyama T."/>
            <person name="Hasebe M."/>
            <person name="Maruyama T."/>
            <person name="Minagawa J."/>
            <person name="Obokata J."/>
            <person name="Shigenobu S."/>
        </authorList>
    </citation>
    <scope>NUCLEOTIDE SEQUENCE [LARGE SCALE GENOMIC DNA]</scope>
</reference>
<organism evidence="1 2">
    <name type="scientific">Elysia marginata</name>
    <dbReference type="NCBI Taxonomy" id="1093978"/>
    <lineage>
        <taxon>Eukaryota</taxon>
        <taxon>Metazoa</taxon>
        <taxon>Spiralia</taxon>
        <taxon>Lophotrochozoa</taxon>
        <taxon>Mollusca</taxon>
        <taxon>Gastropoda</taxon>
        <taxon>Heterobranchia</taxon>
        <taxon>Euthyneura</taxon>
        <taxon>Panpulmonata</taxon>
        <taxon>Sacoglossa</taxon>
        <taxon>Placobranchoidea</taxon>
        <taxon>Plakobranchidae</taxon>
        <taxon>Elysia</taxon>
    </lineage>
</organism>
<sequence length="96" mass="10962">MMKALTSRELFPSIDGDARLSRRFFINRDINGGGCDNEAGWLVVYDQPPRPACPWEMAPAYPLIKFSASPRAESYRHREVLEADALAIFLKYNKQL</sequence>
<protein>
    <submittedName>
        <fullName evidence="1">Uncharacterized protein</fullName>
    </submittedName>
</protein>
<comment type="caution">
    <text evidence="1">The sequence shown here is derived from an EMBL/GenBank/DDBJ whole genome shotgun (WGS) entry which is preliminary data.</text>
</comment>
<evidence type="ECO:0000313" key="2">
    <source>
        <dbReference type="Proteomes" id="UP000762676"/>
    </source>
</evidence>
<dbReference type="Proteomes" id="UP000762676">
    <property type="component" value="Unassembled WGS sequence"/>
</dbReference>
<keyword evidence="2" id="KW-1185">Reference proteome</keyword>
<proteinExistence type="predicted"/>
<dbReference type="EMBL" id="BMAT01013269">
    <property type="protein sequence ID" value="GFS08882.1"/>
    <property type="molecule type" value="Genomic_DNA"/>
</dbReference>
<evidence type="ECO:0000313" key="1">
    <source>
        <dbReference type="EMBL" id="GFS08882.1"/>
    </source>
</evidence>